<keyword evidence="2" id="KW-1003">Cell membrane</keyword>
<feature type="transmembrane region" description="Helical" evidence="6">
    <location>
        <begin position="340"/>
        <end position="361"/>
    </location>
</feature>
<feature type="domain" description="ABC3 transporter permease C-terminal" evidence="7">
    <location>
        <begin position="290"/>
        <end position="406"/>
    </location>
</feature>
<evidence type="ECO:0000256" key="4">
    <source>
        <dbReference type="ARBA" id="ARBA00022989"/>
    </source>
</evidence>
<reference evidence="9 10" key="1">
    <citation type="submission" date="2019-06" db="EMBL/GenBank/DDBJ databases">
        <title>A novel bacterium of genus Pontibacter, isolated from marine sediment.</title>
        <authorList>
            <person name="Huang H."/>
            <person name="Mo K."/>
            <person name="Hu Y."/>
        </authorList>
    </citation>
    <scope>NUCLEOTIDE SEQUENCE [LARGE SCALE GENOMIC DNA]</scope>
    <source>
        <strain evidence="9 10">HB172049</strain>
    </source>
</reference>
<evidence type="ECO:0000313" key="10">
    <source>
        <dbReference type="Proteomes" id="UP000316727"/>
    </source>
</evidence>
<dbReference type="InterPro" id="IPR050250">
    <property type="entry name" value="Macrolide_Exporter_MacB"/>
</dbReference>
<comment type="subcellular location">
    <subcellularLocation>
        <location evidence="1">Cell membrane</location>
        <topology evidence="1">Multi-pass membrane protein</topology>
    </subcellularLocation>
</comment>
<comment type="caution">
    <text evidence="9">The sequence shown here is derived from an EMBL/GenBank/DDBJ whole genome shotgun (WGS) entry which is preliminary data.</text>
</comment>
<dbReference type="GO" id="GO:0005886">
    <property type="term" value="C:plasma membrane"/>
    <property type="evidence" value="ECO:0007669"/>
    <property type="project" value="UniProtKB-SubCell"/>
</dbReference>
<feature type="domain" description="MacB-like periplasmic core" evidence="8">
    <location>
        <begin position="21"/>
        <end position="236"/>
    </location>
</feature>
<evidence type="ECO:0000256" key="2">
    <source>
        <dbReference type="ARBA" id="ARBA00022475"/>
    </source>
</evidence>
<feature type="domain" description="MacB-like periplasmic core" evidence="8">
    <location>
        <begin position="532"/>
        <end position="640"/>
    </location>
</feature>
<sequence>MLYNYWLTTWRNVTRNKAYAAINIVGLAMGISACILIFLYIHDELSYDKHFSDADRIYRVVSDASLNGDIHRVAASPGPLAPALVAEYPEVVHATRLLPVGEQALRTDDKAFYIKHVMYADSNAFEVLDFPFVAGNPATAFKHPNSVVLTEEVARKFFGGAAEAMGKVLKHIQTPLQVTGVISVAAPSHIKADVFIPLHVGAGEYLYFLSSWDNLSAYTYLKLHNPEQAATLQHKLPGFYERKVKGQLSGNGPTDLRFHLQHLTEAYMDNAREYPISEVGDKAYVYLFAVVAAFILAIASINYINLATARSAKRAREVGLRKVAGASRTQVVLQFLAESVFLTLIATFLALVIVELILPTFNAVTEKQIDTVFLLTPGLAVALVMLILLIGVGAGSYPAFFLSRYKPAEVLKAHQIPTAGGAILRKALVVVQFTVSLVLIMGTVVVYSQMLFLKNKELGFNKEQVIAVKIPAIGWVKQKENLALIKKELLSLPQVLHTSSTQSLPGQPVNVFPFLIDIDHKVIKKSLNNFRVGYNYLQVMQVKLVEGRDFSESIQTDHQNGYIINQAAAREFGWTGNAVGKSIRGSWADTTNGKVIGVVQDFNYKSLHSKIEPLVIMLDPNFGTLLARINARANVAATLKNMERVWQNHFPEYPMDYHFLDESFQQQYRAEAKMLTIFTYFSILTIIVACLGLFGLSSYTAEQRTKEIGIRKVLGSTVTGIVLLLSRHFAMLVLLAVALAVPITWYSMHVWLQDFAYRTEISWWLFATAGLVSMLIALLTVSFHAIKAATADPVKALRAD</sequence>
<dbReference type="AlphaFoldDB" id="A0A501W6X8"/>
<dbReference type="EMBL" id="VFRQ01000004">
    <property type="protein sequence ID" value="TPE44385.1"/>
    <property type="molecule type" value="Genomic_DNA"/>
</dbReference>
<feature type="transmembrane region" description="Helical" evidence="6">
    <location>
        <begin position="20"/>
        <end position="41"/>
    </location>
</feature>
<dbReference type="PANTHER" id="PTHR30572:SF18">
    <property type="entry name" value="ABC-TYPE MACROLIDE FAMILY EXPORT SYSTEM PERMEASE COMPONENT 2"/>
    <property type="match status" value="1"/>
</dbReference>
<accession>A0A501W6X8</accession>
<keyword evidence="5 6" id="KW-0472">Membrane</keyword>
<organism evidence="9 10">
    <name type="scientific">Pontibacter mangrovi</name>
    <dbReference type="NCBI Taxonomy" id="2589816"/>
    <lineage>
        <taxon>Bacteria</taxon>
        <taxon>Pseudomonadati</taxon>
        <taxon>Bacteroidota</taxon>
        <taxon>Cytophagia</taxon>
        <taxon>Cytophagales</taxon>
        <taxon>Hymenobacteraceae</taxon>
        <taxon>Pontibacter</taxon>
    </lineage>
</organism>
<feature type="transmembrane region" description="Helical" evidence="6">
    <location>
        <begin position="373"/>
        <end position="397"/>
    </location>
</feature>
<evidence type="ECO:0000259" key="7">
    <source>
        <dbReference type="Pfam" id="PF02687"/>
    </source>
</evidence>
<evidence type="ECO:0000313" key="9">
    <source>
        <dbReference type="EMBL" id="TPE44385.1"/>
    </source>
</evidence>
<feature type="domain" description="ABC3 transporter permease C-terminal" evidence="7">
    <location>
        <begin position="681"/>
        <end position="792"/>
    </location>
</feature>
<dbReference type="RefSeq" id="WP_140621276.1">
    <property type="nucleotide sequence ID" value="NZ_VFRQ01000004.1"/>
</dbReference>
<dbReference type="InterPro" id="IPR003838">
    <property type="entry name" value="ABC3_permease_C"/>
</dbReference>
<evidence type="ECO:0000256" key="5">
    <source>
        <dbReference type="ARBA" id="ARBA00023136"/>
    </source>
</evidence>
<evidence type="ECO:0000256" key="3">
    <source>
        <dbReference type="ARBA" id="ARBA00022692"/>
    </source>
</evidence>
<keyword evidence="10" id="KW-1185">Reference proteome</keyword>
<gene>
    <name evidence="9" type="ORF">FJM65_09550</name>
</gene>
<feature type="transmembrane region" description="Helical" evidence="6">
    <location>
        <begin position="283"/>
        <end position="304"/>
    </location>
</feature>
<dbReference type="OrthoDB" id="5933722at2"/>
<evidence type="ECO:0000259" key="8">
    <source>
        <dbReference type="Pfam" id="PF12704"/>
    </source>
</evidence>
<protein>
    <submittedName>
        <fullName evidence="9">FtsX-like permease family protein</fullName>
    </submittedName>
</protein>
<feature type="transmembrane region" description="Helical" evidence="6">
    <location>
        <begin position="427"/>
        <end position="447"/>
    </location>
</feature>
<feature type="transmembrane region" description="Helical" evidence="6">
    <location>
        <begin position="763"/>
        <end position="786"/>
    </location>
</feature>
<dbReference type="GO" id="GO:0022857">
    <property type="term" value="F:transmembrane transporter activity"/>
    <property type="evidence" value="ECO:0007669"/>
    <property type="project" value="TreeGrafter"/>
</dbReference>
<evidence type="ECO:0000256" key="1">
    <source>
        <dbReference type="ARBA" id="ARBA00004651"/>
    </source>
</evidence>
<keyword evidence="3 6" id="KW-0812">Transmembrane</keyword>
<name>A0A501W6X8_9BACT</name>
<dbReference type="InterPro" id="IPR025857">
    <property type="entry name" value="MacB_PCD"/>
</dbReference>
<evidence type="ECO:0000256" key="6">
    <source>
        <dbReference type="SAM" id="Phobius"/>
    </source>
</evidence>
<proteinExistence type="predicted"/>
<feature type="transmembrane region" description="Helical" evidence="6">
    <location>
        <begin position="732"/>
        <end position="751"/>
    </location>
</feature>
<keyword evidence="4 6" id="KW-1133">Transmembrane helix</keyword>
<dbReference type="Pfam" id="PF02687">
    <property type="entry name" value="FtsX"/>
    <property type="match status" value="2"/>
</dbReference>
<feature type="transmembrane region" description="Helical" evidence="6">
    <location>
        <begin position="675"/>
        <end position="696"/>
    </location>
</feature>
<dbReference type="Proteomes" id="UP000316727">
    <property type="component" value="Unassembled WGS sequence"/>
</dbReference>
<dbReference type="PANTHER" id="PTHR30572">
    <property type="entry name" value="MEMBRANE COMPONENT OF TRANSPORTER-RELATED"/>
    <property type="match status" value="1"/>
</dbReference>
<dbReference type="Pfam" id="PF12704">
    <property type="entry name" value="MacB_PCD"/>
    <property type="match status" value="2"/>
</dbReference>